<dbReference type="EMBL" id="AMZH03018989">
    <property type="protein sequence ID" value="RRT40938.1"/>
    <property type="molecule type" value="Genomic_DNA"/>
</dbReference>
<dbReference type="Proteomes" id="UP000287651">
    <property type="component" value="Unassembled WGS sequence"/>
</dbReference>
<accession>A0A426XN49</accession>
<dbReference type="PANTHER" id="PTHR37766">
    <property type="entry name" value="OS01G0897100 PROTEIN"/>
    <property type="match status" value="1"/>
</dbReference>
<comment type="caution">
    <text evidence="1">The sequence shown here is derived from an EMBL/GenBank/DDBJ whole genome shotgun (WGS) entry which is preliminary data.</text>
</comment>
<name>A0A426XN49_ENSVE</name>
<protein>
    <submittedName>
        <fullName evidence="1">Uncharacterized protein</fullName>
    </submittedName>
</protein>
<sequence length="591" mass="67782">SKVIAGASAAIRHRGVPFFPLFLPPSKRFYLKLEVLVPLHTPTSPLGHARNLFLCWVPEIGVPDLAMLPLFLQKPPSPQSDGDGDDGVGGWNRDAVEATLSLLRNLESVLWSVISSCGRYEARLWLCNTVSSIHSIAARDQLHLFMELLRSERSKLDVAPRLLQMIFEKRPQKAGRILAKRSYLLEKFFQGNPRRIFLWFDNFAGVGESGHQKGARALSLYAFANRDVCWEELEWKGKHGQSPAVVATKPHYFQDLDILQTVENFLEYVPDFWSSTELAESVKDGEILKLDSKYFVEQFVGLMYKEDLEDIWAAIEEFLLEENFSSLSQNLLILLDEDRLLRFLKSIRKCIRLSGRCQDFGYPSCWLENLLATCDDQISLDELLLLNAVIAKGRQLLRLLADEEHEEEKGKVDTILKSKVTLSDADHWALIKECVNMKQQVAIKVAGQLSWVLHYLLSRECMTAQSWEILFKTNGIRFQKADDYSLIQADGIRESDRDSDIEGWASGGKKKCKKDRKKRRKKYHRDDNSSDEIEIEQTNAWQGLQAGRSWFLSTDGFSCAWNIVFVPIADLPEHLSRHCFKTWTKWIYSKC</sequence>
<dbReference type="AlphaFoldDB" id="A0A426XN49"/>
<evidence type="ECO:0000313" key="2">
    <source>
        <dbReference type="Proteomes" id="UP000287651"/>
    </source>
</evidence>
<gene>
    <name evidence="1" type="ORF">B296_00044882</name>
</gene>
<reference evidence="1 2" key="1">
    <citation type="journal article" date="2014" name="Agronomy (Basel)">
        <title>A Draft Genome Sequence for Ensete ventricosum, the Drought-Tolerant Tree Against Hunger.</title>
        <authorList>
            <person name="Harrison J."/>
            <person name="Moore K.A."/>
            <person name="Paszkiewicz K."/>
            <person name="Jones T."/>
            <person name="Grant M."/>
            <person name="Ambacheew D."/>
            <person name="Muzemil S."/>
            <person name="Studholme D.J."/>
        </authorList>
    </citation>
    <scope>NUCLEOTIDE SEQUENCE [LARGE SCALE GENOMIC DNA]</scope>
</reference>
<feature type="non-terminal residue" evidence="1">
    <location>
        <position position="1"/>
    </location>
</feature>
<organism evidence="1 2">
    <name type="scientific">Ensete ventricosum</name>
    <name type="common">Abyssinian banana</name>
    <name type="synonym">Musa ensete</name>
    <dbReference type="NCBI Taxonomy" id="4639"/>
    <lineage>
        <taxon>Eukaryota</taxon>
        <taxon>Viridiplantae</taxon>
        <taxon>Streptophyta</taxon>
        <taxon>Embryophyta</taxon>
        <taxon>Tracheophyta</taxon>
        <taxon>Spermatophyta</taxon>
        <taxon>Magnoliopsida</taxon>
        <taxon>Liliopsida</taxon>
        <taxon>Zingiberales</taxon>
        <taxon>Musaceae</taxon>
        <taxon>Ensete</taxon>
    </lineage>
</organism>
<evidence type="ECO:0000313" key="1">
    <source>
        <dbReference type="EMBL" id="RRT40938.1"/>
    </source>
</evidence>
<proteinExistence type="predicted"/>
<dbReference type="PANTHER" id="PTHR37766:SF1">
    <property type="entry name" value="OS01G0897100 PROTEIN"/>
    <property type="match status" value="1"/>
</dbReference>